<dbReference type="GO" id="GO:0005829">
    <property type="term" value="C:cytosol"/>
    <property type="evidence" value="ECO:0007669"/>
    <property type="project" value="TreeGrafter"/>
</dbReference>
<proteinExistence type="inferred from homology"/>
<dbReference type="GO" id="GO:0046872">
    <property type="term" value="F:metal ion binding"/>
    <property type="evidence" value="ECO:0007669"/>
    <property type="project" value="UniProtKB-KW"/>
</dbReference>
<comment type="catalytic activity">
    <reaction evidence="12">
        <text>2 D-alanine + ATP = D-alanyl-D-alanine + ADP + phosphate + H(+)</text>
        <dbReference type="Rhea" id="RHEA:11224"/>
        <dbReference type="ChEBI" id="CHEBI:15378"/>
        <dbReference type="ChEBI" id="CHEBI:30616"/>
        <dbReference type="ChEBI" id="CHEBI:43474"/>
        <dbReference type="ChEBI" id="CHEBI:57416"/>
        <dbReference type="ChEBI" id="CHEBI:57822"/>
        <dbReference type="ChEBI" id="CHEBI:456216"/>
        <dbReference type="EC" id="6.3.2.4"/>
    </reaction>
</comment>
<dbReference type="GO" id="GO:0008360">
    <property type="term" value="P:regulation of cell shape"/>
    <property type="evidence" value="ECO:0007669"/>
    <property type="project" value="UniProtKB-KW"/>
</dbReference>
<comment type="cofactor">
    <cofactor evidence="1">
        <name>Mn(2+)</name>
        <dbReference type="ChEBI" id="CHEBI:29035"/>
    </cofactor>
</comment>
<feature type="active site" evidence="13">
    <location>
        <position position="16"/>
    </location>
</feature>
<keyword evidence="8 12" id="KW-0133">Cell shape</keyword>
<dbReference type="NCBIfam" id="NF002528">
    <property type="entry name" value="PRK01966.1-4"/>
    <property type="match status" value="1"/>
</dbReference>
<dbReference type="NCBIfam" id="NF002378">
    <property type="entry name" value="PRK01372.1"/>
    <property type="match status" value="1"/>
</dbReference>
<evidence type="ECO:0000256" key="16">
    <source>
        <dbReference type="PROSITE-ProRule" id="PRU00409"/>
    </source>
</evidence>
<evidence type="ECO:0000256" key="3">
    <source>
        <dbReference type="ARBA" id="ARBA00022598"/>
    </source>
</evidence>
<comment type="pathway">
    <text evidence="12">Cell wall biogenesis; peptidoglycan biosynthesis.</text>
</comment>
<evidence type="ECO:0000256" key="14">
    <source>
        <dbReference type="PIRSR" id="PIRSR039102-2"/>
    </source>
</evidence>
<dbReference type="PROSITE" id="PS00843">
    <property type="entry name" value="DALA_DALA_LIGASE_1"/>
    <property type="match status" value="1"/>
</dbReference>
<evidence type="ECO:0000256" key="6">
    <source>
        <dbReference type="ARBA" id="ARBA00022840"/>
    </source>
</evidence>
<dbReference type="UniPathway" id="UPA00219"/>
<keyword evidence="11 12" id="KW-0961">Cell wall biogenesis/degradation</keyword>
<dbReference type="InterPro" id="IPR011127">
    <property type="entry name" value="Dala_Dala_lig_N"/>
</dbReference>
<dbReference type="SUPFAM" id="SSF52440">
    <property type="entry name" value="PreATP-grasp domain"/>
    <property type="match status" value="1"/>
</dbReference>
<feature type="active site" evidence="13">
    <location>
        <position position="322"/>
    </location>
</feature>
<dbReference type="PIRSF" id="PIRSF039102">
    <property type="entry name" value="Ddl/VanB"/>
    <property type="match status" value="1"/>
</dbReference>
<evidence type="ECO:0000256" key="9">
    <source>
        <dbReference type="ARBA" id="ARBA00022984"/>
    </source>
</evidence>
<feature type="binding site" evidence="15">
    <location>
        <position position="298"/>
    </location>
    <ligand>
        <name>Mg(2+)</name>
        <dbReference type="ChEBI" id="CHEBI:18420"/>
        <label>1</label>
    </ligand>
</feature>
<keyword evidence="10 15" id="KW-0464">Manganese</keyword>
<comment type="similarity">
    <text evidence="2 12">Belongs to the D-alanine--D-alanine ligase family.</text>
</comment>
<dbReference type="PANTHER" id="PTHR23132:SF25">
    <property type="entry name" value="D-ALANINE--D-ALANINE LIGASE A"/>
    <property type="match status" value="1"/>
</dbReference>
<evidence type="ECO:0000256" key="12">
    <source>
        <dbReference type="HAMAP-Rule" id="MF_00047"/>
    </source>
</evidence>
<dbReference type="InterPro" id="IPR013815">
    <property type="entry name" value="ATP_grasp_subdomain_1"/>
</dbReference>
<dbReference type="Gene3D" id="3.30.1490.20">
    <property type="entry name" value="ATP-grasp fold, A domain"/>
    <property type="match status" value="1"/>
</dbReference>
<keyword evidence="7 15" id="KW-0460">Magnesium</keyword>
<dbReference type="InterPro" id="IPR000291">
    <property type="entry name" value="D-Ala_lig_Van_CS"/>
</dbReference>
<dbReference type="InterPro" id="IPR016185">
    <property type="entry name" value="PreATP-grasp_dom_sf"/>
</dbReference>
<dbReference type="GO" id="GO:0005524">
    <property type="term" value="F:ATP binding"/>
    <property type="evidence" value="ECO:0007669"/>
    <property type="project" value="UniProtKB-UniRule"/>
</dbReference>
<keyword evidence="4 15" id="KW-0479">Metal-binding</keyword>
<evidence type="ECO:0000256" key="2">
    <source>
        <dbReference type="ARBA" id="ARBA00010871"/>
    </source>
</evidence>
<dbReference type="GO" id="GO:0071555">
    <property type="term" value="P:cell wall organization"/>
    <property type="evidence" value="ECO:0007669"/>
    <property type="project" value="UniProtKB-KW"/>
</dbReference>
<evidence type="ECO:0000256" key="13">
    <source>
        <dbReference type="PIRSR" id="PIRSR039102-1"/>
    </source>
</evidence>
<evidence type="ECO:0000313" key="19">
    <source>
        <dbReference type="Proteomes" id="UP000255036"/>
    </source>
</evidence>
<dbReference type="GO" id="GO:0009252">
    <property type="term" value="P:peptidoglycan biosynthetic process"/>
    <property type="evidence" value="ECO:0007669"/>
    <property type="project" value="UniProtKB-UniRule"/>
</dbReference>
<dbReference type="Pfam" id="PF07478">
    <property type="entry name" value="Dala_Dala_lig_C"/>
    <property type="match status" value="1"/>
</dbReference>
<keyword evidence="12" id="KW-0963">Cytoplasm</keyword>
<dbReference type="GO" id="GO:0008716">
    <property type="term" value="F:D-alanine-D-alanine ligase activity"/>
    <property type="evidence" value="ECO:0007669"/>
    <property type="project" value="UniProtKB-UniRule"/>
</dbReference>
<dbReference type="PANTHER" id="PTHR23132">
    <property type="entry name" value="D-ALANINE--D-ALANINE LIGASE"/>
    <property type="match status" value="1"/>
</dbReference>
<organism evidence="18 19">
    <name type="scientific">Anaerosacchariphilus polymeriproducens</name>
    <dbReference type="NCBI Taxonomy" id="1812858"/>
    <lineage>
        <taxon>Bacteria</taxon>
        <taxon>Bacillati</taxon>
        <taxon>Bacillota</taxon>
        <taxon>Clostridia</taxon>
        <taxon>Lachnospirales</taxon>
        <taxon>Lachnospiraceae</taxon>
        <taxon>Anaerosacchariphilus</taxon>
    </lineage>
</organism>
<evidence type="ECO:0000256" key="11">
    <source>
        <dbReference type="ARBA" id="ARBA00023316"/>
    </source>
</evidence>
<dbReference type="InterPro" id="IPR011095">
    <property type="entry name" value="Dala_Dala_lig_C"/>
</dbReference>
<comment type="subcellular location">
    <subcellularLocation>
        <location evidence="12">Cytoplasm</location>
    </subcellularLocation>
</comment>
<dbReference type="PROSITE" id="PS50975">
    <property type="entry name" value="ATP_GRASP"/>
    <property type="match status" value="1"/>
</dbReference>
<evidence type="ECO:0000256" key="8">
    <source>
        <dbReference type="ARBA" id="ARBA00022960"/>
    </source>
</evidence>
<feature type="binding site" evidence="14">
    <location>
        <position position="139"/>
    </location>
    <ligand>
        <name>ATP</name>
        <dbReference type="ChEBI" id="CHEBI:30616"/>
    </ligand>
</feature>
<dbReference type="SUPFAM" id="SSF56059">
    <property type="entry name" value="Glutathione synthetase ATP-binding domain-like"/>
    <property type="match status" value="1"/>
</dbReference>
<evidence type="ECO:0000313" key="18">
    <source>
        <dbReference type="EMBL" id="RDU25030.1"/>
    </source>
</evidence>
<dbReference type="NCBIfam" id="TIGR01205">
    <property type="entry name" value="D_ala_D_alaTIGR"/>
    <property type="match status" value="1"/>
</dbReference>
<feature type="active site" evidence="13">
    <location>
        <position position="188"/>
    </location>
</feature>
<feature type="binding site" evidence="15">
    <location>
        <position position="313"/>
    </location>
    <ligand>
        <name>Mg(2+)</name>
        <dbReference type="ChEBI" id="CHEBI:18420"/>
        <label>2</label>
    </ligand>
</feature>
<keyword evidence="9 12" id="KW-0573">Peptidoglycan synthesis</keyword>
<evidence type="ECO:0000256" key="4">
    <source>
        <dbReference type="ARBA" id="ARBA00022723"/>
    </source>
</evidence>
<dbReference type="EC" id="6.3.2.4" evidence="12"/>
<keyword evidence="6 16" id="KW-0067">ATP-binding</keyword>
<feature type="binding site" evidence="14">
    <location>
        <begin position="180"/>
        <end position="182"/>
    </location>
    <ligand>
        <name>ATP</name>
        <dbReference type="ChEBI" id="CHEBI:30616"/>
    </ligand>
</feature>
<feature type="binding site" evidence="15">
    <location>
        <position position="311"/>
    </location>
    <ligand>
        <name>Mg(2+)</name>
        <dbReference type="ChEBI" id="CHEBI:18420"/>
        <label>2</label>
    </ligand>
</feature>
<dbReference type="OrthoDB" id="9813261at2"/>
<comment type="function">
    <text evidence="12">Cell wall formation.</text>
</comment>
<dbReference type="PROSITE" id="PS00844">
    <property type="entry name" value="DALA_DALA_LIGASE_2"/>
    <property type="match status" value="1"/>
</dbReference>
<feature type="domain" description="ATP-grasp" evidence="17">
    <location>
        <begin position="143"/>
        <end position="344"/>
    </location>
</feature>
<dbReference type="RefSeq" id="WP_115480514.1">
    <property type="nucleotide sequence ID" value="NZ_QRCT01000009.1"/>
</dbReference>
<dbReference type="Pfam" id="PF01820">
    <property type="entry name" value="Dala_Dala_lig_N"/>
    <property type="match status" value="1"/>
</dbReference>
<keyword evidence="5 14" id="KW-0547">Nucleotide-binding</keyword>
<dbReference type="EMBL" id="QRCT01000009">
    <property type="protein sequence ID" value="RDU25030.1"/>
    <property type="molecule type" value="Genomic_DNA"/>
</dbReference>
<evidence type="ECO:0000259" key="17">
    <source>
        <dbReference type="PROSITE" id="PS50975"/>
    </source>
</evidence>
<dbReference type="Gene3D" id="3.40.50.20">
    <property type="match status" value="1"/>
</dbReference>
<evidence type="ECO:0000256" key="7">
    <source>
        <dbReference type="ARBA" id="ARBA00022842"/>
    </source>
</evidence>
<feature type="binding site" evidence="15">
    <location>
        <position position="311"/>
    </location>
    <ligand>
        <name>Mg(2+)</name>
        <dbReference type="ChEBI" id="CHEBI:18420"/>
        <label>1</label>
    </ligand>
</feature>
<comment type="cofactor">
    <cofactor evidence="15">
        <name>Mg(2+)</name>
        <dbReference type="ChEBI" id="CHEBI:18420"/>
    </cofactor>
    <cofactor evidence="15">
        <name>Mn(2+)</name>
        <dbReference type="ChEBI" id="CHEBI:29035"/>
    </cofactor>
    <text evidence="15">Binds 2 magnesium or manganese ions per subunit.</text>
</comment>
<reference evidence="18 19" key="1">
    <citation type="submission" date="2018-07" db="EMBL/GenBank/DDBJ databases">
        <title>Anaerosacharophilus polymeroproducens gen. nov. sp. nov., an anaerobic bacterium isolated from salt field.</title>
        <authorList>
            <person name="Kim W."/>
            <person name="Yang S.-H."/>
            <person name="Oh J."/>
            <person name="Lee J.-H."/>
            <person name="Kwon K.K."/>
        </authorList>
    </citation>
    <scope>NUCLEOTIDE SEQUENCE [LARGE SCALE GENOMIC DNA]</scope>
    <source>
        <strain evidence="18 19">MCWD5</strain>
    </source>
</reference>
<feature type="binding site" evidence="14">
    <location>
        <begin position="218"/>
        <end position="225"/>
    </location>
    <ligand>
        <name>ATP</name>
        <dbReference type="ChEBI" id="CHEBI:30616"/>
    </ligand>
</feature>
<keyword evidence="19" id="KW-1185">Reference proteome</keyword>
<name>A0A371AZW6_9FIRM</name>
<sequence>MNKLNIAIIFGGCSSEYGVSLESASAVIRNLDESKYKPVLIGISNEGDWFYYTGPVDKIQNDTWKNSKDCVSAVISPNRRTHELLLLGKEVPASIKFDAVLPILHGKNGEDGTVQGLISLSGIPLVGCNVLASSLCMDKDRAHKLAGLAGVRVPKAMVILSAAEIEEAKLFARKVGFPLFVKPVKAGSSYGVSKVQSKDSLQKAIEAAFHYDTEVIIEENIDGFEVGCAVLGTNELITGEVDEIELSGGFFNFTEKYTLKTSAIHVPARISKEKSSEVKETAKRIYKALGCSGFARVDMFLTTSGEIVFNEVNTIPGFTEHSRYPGMMKAAGYSFQILLDKIIEQAVKK</sequence>
<evidence type="ECO:0000256" key="1">
    <source>
        <dbReference type="ARBA" id="ARBA00001936"/>
    </source>
</evidence>
<dbReference type="FunFam" id="3.30.470.20:FF:000008">
    <property type="entry name" value="D-alanine--D-alanine ligase"/>
    <property type="match status" value="1"/>
</dbReference>
<protein>
    <recommendedName>
        <fullName evidence="12">D-alanine--D-alanine ligase</fullName>
        <ecNumber evidence="12">6.3.2.4</ecNumber>
    </recommendedName>
    <alternativeName>
        <fullName evidence="12">D-Ala-D-Ala ligase</fullName>
    </alternativeName>
    <alternativeName>
        <fullName evidence="12">D-alanylalanine synthetase</fullName>
    </alternativeName>
</protein>
<evidence type="ECO:0000256" key="10">
    <source>
        <dbReference type="ARBA" id="ARBA00023211"/>
    </source>
</evidence>
<accession>A0A371AZW6</accession>
<keyword evidence="3 12" id="KW-0436">Ligase</keyword>
<dbReference type="InterPro" id="IPR005905">
    <property type="entry name" value="D_ala_D_ala"/>
</dbReference>
<dbReference type="HAMAP" id="MF_00047">
    <property type="entry name" value="Dala_Dala_lig"/>
    <property type="match status" value="1"/>
</dbReference>
<dbReference type="Proteomes" id="UP000255036">
    <property type="component" value="Unassembled WGS sequence"/>
</dbReference>
<gene>
    <name evidence="18" type="primary">vanG</name>
    <name evidence="12" type="synonym">ddl</name>
    <name evidence="18" type="ORF">DWV06_01395</name>
</gene>
<dbReference type="InterPro" id="IPR011761">
    <property type="entry name" value="ATP-grasp"/>
</dbReference>
<evidence type="ECO:0000256" key="5">
    <source>
        <dbReference type="ARBA" id="ARBA00022741"/>
    </source>
</evidence>
<dbReference type="AlphaFoldDB" id="A0A371AZW6"/>
<dbReference type="NCBIfam" id="NF000091">
    <property type="entry name" value="D_ala_D_ser_VanG"/>
    <property type="match status" value="1"/>
</dbReference>
<feature type="binding site" evidence="14">
    <location>
        <begin position="310"/>
        <end position="311"/>
    </location>
    <ligand>
        <name>ATP</name>
        <dbReference type="ChEBI" id="CHEBI:30616"/>
    </ligand>
</feature>
<evidence type="ECO:0000256" key="15">
    <source>
        <dbReference type="PIRSR" id="PIRSR039102-3"/>
    </source>
</evidence>
<feature type="binding site" evidence="14">
    <location>
        <begin position="188"/>
        <end position="189"/>
    </location>
    <ligand>
        <name>ATP</name>
        <dbReference type="ChEBI" id="CHEBI:30616"/>
    </ligand>
</feature>
<dbReference type="Gene3D" id="3.30.470.20">
    <property type="entry name" value="ATP-grasp fold, B domain"/>
    <property type="match status" value="1"/>
</dbReference>
<comment type="caution">
    <text evidence="18">The sequence shown here is derived from an EMBL/GenBank/DDBJ whole genome shotgun (WGS) entry which is preliminary data.</text>
</comment>